<reference evidence="1 2" key="1">
    <citation type="submission" date="2018-04" db="EMBL/GenBank/DDBJ databases">
        <title>Altererythrobacter sp. HME9302 genome sequencing and assembly.</title>
        <authorList>
            <person name="Kang H."/>
            <person name="Kim H."/>
            <person name="Joh K."/>
        </authorList>
    </citation>
    <scope>NUCLEOTIDE SEQUENCE [LARGE SCALE GENOMIC DNA]</scope>
    <source>
        <strain evidence="1 2">HME9302</strain>
    </source>
</reference>
<accession>A0A369Q9B3</accession>
<gene>
    <name evidence="1" type="ORF">HME9302_00961</name>
</gene>
<comment type="caution">
    <text evidence="1">The sequence shown here is derived from an EMBL/GenBank/DDBJ whole genome shotgun (WGS) entry which is preliminary data.</text>
</comment>
<dbReference type="RefSeq" id="WP_115366067.1">
    <property type="nucleotide sequence ID" value="NZ_QBKA01000002.1"/>
</dbReference>
<dbReference type="EMBL" id="QBKA01000002">
    <property type="protein sequence ID" value="RDC59766.1"/>
    <property type="molecule type" value="Genomic_DNA"/>
</dbReference>
<evidence type="ECO:0000313" key="1">
    <source>
        <dbReference type="EMBL" id="RDC59766.1"/>
    </source>
</evidence>
<protein>
    <submittedName>
        <fullName evidence="1">Uncharacterized protein</fullName>
    </submittedName>
</protein>
<evidence type="ECO:0000313" key="2">
    <source>
        <dbReference type="Proteomes" id="UP000253727"/>
    </source>
</evidence>
<sequence>MRLLNYFRRRNDGRAEPDFTNEAPHPEQSLAMIARQIDRNLAQRKALRDEPGKRGWLTRRGRA</sequence>
<proteinExistence type="predicted"/>
<dbReference type="Proteomes" id="UP000253727">
    <property type="component" value="Unassembled WGS sequence"/>
</dbReference>
<keyword evidence="2" id="KW-1185">Reference proteome</keyword>
<name>A0A369Q9B3_9SPHN</name>
<dbReference type="AlphaFoldDB" id="A0A369Q9B3"/>
<organism evidence="1 2">
    <name type="scientific">Alteripontixanthobacter maritimus</name>
    <dbReference type="NCBI Taxonomy" id="2161824"/>
    <lineage>
        <taxon>Bacteria</taxon>
        <taxon>Pseudomonadati</taxon>
        <taxon>Pseudomonadota</taxon>
        <taxon>Alphaproteobacteria</taxon>
        <taxon>Sphingomonadales</taxon>
        <taxon>Erythrobacteraceae</taxon>
        <taxon>Alteripontixanthobacter</taxon>
    </lineage>
</organism>